<dbReference type="SUPFAM" id="SSF81324">
    <property type="entry name" value="Voltage-gated potassium channels"/>
    <property type="match status" value="1"/>
</dbReference>
<keyword evidence="9" id="KW-1185">Reference proteome</keyword>
<feature type="transmembrane region" description="Helical" evidence="6">
    <location>
        <begin position="578"/>
        <end position="605"/>
    </location>
</feature>
<gene>
    <name evidence="8" type="ORF">NSK_003194</name>
</gene>
<feature type="domain" description="Ion transport" evidence="7">
    <location>
        <begin position="478"/>
        <end position="705"/>
    </location>
</feature>
<proteinExistence type="predicted"/>
<dbReference type="GO" id="GO:0005216">
    <property type="term" value="F:monoatomic ion channel activity"/>
    <property type="evidence" value="ECO:0007669"/>
    <property type="project" value="InterPro"/>
</dbReference>
<accession>A0A4D9D2R4</accession>
<feature type="region of interest" description="Disordered" evidence="5">
    <location>
        <begin position="1"/>
        <end position="77"/>
    </location>
</feature>
<dbReference type="InterPro" id="IPR005821">
    <property type="entry name" value="Ion_trans_dom"/>
</dbReference>
<dbReference type="OrthoDB" id="43411at2759"/>
<evidence type="ECO:0000256" key="1">
    <source>
        <dbReference type="ARBA" id="ARBA00004141"/>
    </source>
</evidence>
<evidence type="ECO:0000259" key="7">
    <source>
        <dbReference type="Pfam" id="PF00520"/>
    </source>
</evidence>
<protein>
    <recommendedName>
        <fullName evidence="7">Ion transport domain-containing protein</fullName>
    </recommendedName>
</protein>
<feature type="transmembrane region" description="Helical" evidence="6">
    <location>
        <begin position="514"/>
        <end position="533"/>
    </location>
</feature>
<feature type="transmembrane region" description="Helical" evidence="6">
    <location>
        <begin position="285"/>
        <end position="304"/>
    </location>
</feature>
<name>A0A4D9D2R4_9STRA</name>
<dbReference type="EMBL" id="SDOX01000011">
    <property type="protein sequence ID" value="TFJ85686.1"/>
    <property type="molecule type" value="Genomic_DNA"/>
</dbReference>
<evidence type="ECO:0000313" key="8">
    <source>
        <dbReference type="EMBL" id="TFJ85686.1"/>
    </source>
</evidence>
<dbReference type="Proteomes" id="UP000355283">
    <property type="component" value="Unassembled WGS sequence"/>
</dbReference>
<evidence type="ECO:0000256" key="3">
    <source>
        <dbReference type="ARBA" id="ARBA00022989"/>
    </source>
</evidence>
<evidence type="ECO:0000256" key="6">
    <source>
        <dbReference type="SAM" id="Phobius"/>
    </source>
</evidence>
<comment type="subcellular location">
    <subcellularLocation>
        <location evidence="1">Membrane</location>
        <topology evidence="1">Multi-pass membrane protein</topology>
    </subcellularLocation>
</comment>
<feature type="transmembrane region" description="Helical" evidence="6">
    <location>
        <begin position="164"/>
        <end position="183"/>
    </location>
</feature>
<dbReference type="PANTHER" id="PTHR46726:SF1">
    <property type="entry name" value="TWO-PORE CALCIUM CHANNEL 3"/>
    <property type="match status" value="1"/>
</dbReference>
<dbReference type="GO" id="GO:0016020">
    <property type="term" value="C:membrane"/>
    <property type="evidence" value="ECO:0007669"/>
    <property type="project" value="UniProtKB-SubCell"/>
</dbReference>
<feature type="transmembrane region" description="Helical" evidence="6">
    <location>
        <begin position="549"/>
        <end position="566"/>
    </location>
</feature>
<sequence>MTDKHLPNKQTSEDHDSAGGNSSFQKGADRHEKLTIISQNSVEDDEVRRESQLKKNDKSVLSLRSNDSPPIAKHEIATPSWGPVSAERDGEVFKAVLFLMDAKKKKQPNFLDNYKSMRWYHARTKFMWKMGLFVACVIYLLVSATDTVSFNSSEDPMHWFWYQVSMQLLCDCVFIGDICAQIQAKGYRTTLSNRWTQFFCLTLGFHSVGIFWPGLQALKVTGIVRAYPIIYYNQHARNAMISYMKTLPSVTLWIGLEFFVIIIYACFCVVLYAHLDRYGESGQKAFQNFSAAFVSLYSLSLTVNNPDVYLPYYKRGFLHIIVFASFLVITYFLIHNIILVRIYQIYCVKLKSNAVQRRQKRRRALCLAFEALDETKDGRLPRALVIHVLRRLWPRYDRAKIEAIMRHTHQYAPREYTFDQFEMLMMALNDRVSKHRRVRCYSPCAKRLMAFAVSAHLLVVVVSIIEFWRFFYSVRFWVLISFFRAIFTADVIYRIKRMGGIKYFIKDRFNVLNIVAILLSLVAIVAWCVGLYQDGGVSRLYPTSHMKKLAQLSVLFASCCDIARIFETIPEYNALLVVFGNLLPAFLGQAAVILTLMHVFCYIGMNIYGGKVEPTNPLWTEEPFPGNLYYTLNFNSYVEGMYTLFCLLVVNNWNVISGNFVALTSRASYLYFVVFEIAVVTVGLSCVTSFFIGNLGDQLADQLQHQEEERRRKETEPASPPRIQGAYGTSTFAVDRLVSLDDCMLSNEAPVQASQYRAFLEAMVLEAPERTGFVFVKERAGAGSLSLVERSPFFNEVVQGYGGEFTILHLAKESFENSSREQVPGEALEIEKEVAATMPSKPYSVAEHRILGGGAATGGVLRVQVFILRESEDKLAYCQVTEVRNATSKSGSQRAAAARRASNSLK</sequence>
<keyword evidence="4 6" id="KW-0472">Membrane</keyword>
<dbReference type="AlphaFoldDB" id="A0A4D9D2R4"/>
<dbReference type="Gene3D" id="1.10.287.70">
    <property type="match status" value="2"/>
</dbReference>
<feature type="transmembrane region" description="Helical" evidence="6">
    <location>
        <begin position="316"/>
        <end position="334"/>
    </location>
</feature>
<evidence type="ECO:0000256" key="5">
    <source>
        <dbReference type="SAM" id="MobiDB-lite"/>
    </source>
</evidence>
<comment type="caution">
    <text evidence="8">The sequence shown here is derived from an EMBL/GenBank/DDBJ whole genome shotgun (WGS) entry which is preliminary data.</text>
</comment>
<keyword evidence="2 6" id="KW-0812">Transmembrane</keyword>
<feature type="region of interest" description="Disordered" evidence="5">
    <location>
        <begin position="703"/>
        <end position="726"/>
    </location>
</feature>
<evidence type="ECO:0000313" key="9">
    <source>
        <dbReference type="Proteomes" id="UP000355283"/>
    </source>
</evidence>
<feature type="transmembrane region" description="Helical" evidence="6">
    <location>
        <begin position="250"/>
        <end position="273"/>
    </location>
</feature>
<organism evidence="8 9">
    <name type="scientific">Nannochloropsis salina CCMP1776</name>
    <dbReference type="NCBI Taxonomy" id="1027361"/>
    <lineage>
        <taxon>Eukaryota</taxon>
        <taxon>Sar</taxon>
        <taxon>Stramenopiles</taxon>
        <taxon>Ochrophyta</taxon>
        <taxon>Eustigmatophyceae</taxon>
        <taxon>Eustigmatales</taxon>
        <taxon>Monodopsidaceae</taxon>
        <taxon>Microchloropsis</taxon>
        <taxon>Microchloropsis salina</taxon>
    </lineage>
</organism>
<feature type="transmembrane region" description="Helical" evidence="6">
    <location>
        <begin position="669"/>
        <end position="692"/>
    </location>
</feature>
<feature type="transmembrane region" description="Helical" evidence="6">
    <location>
        <begin position="448"/>
        <end position="468"/>
    </location>
</feature>
<evidence type="ECO:0000256" key="4">
    <source>
        <dbReference type="ARBA" id="ARBA00023136"/>
    </source>
</evidence>
<feature type="compositionally biased region" description="Basic and acidic residues" evidence="5">
    <location>
        <begin position="1"/>
        <end position="17"/>
    </location>
</feature>
<dbReference type="PANTHER" id="PTHR46726">
    <property type="entry name" value="TWO PORE CHANNEL 3"/>
    <property type="match status" value="1"/>
</dbReference>
<feature type="transmembrane region" description="Helical" evidence="6">
    <location>
        <begin position="195"/>
        <end position="215"/>
    </location>
</feature>
<evidence type="ECO:0000256" key="2">
    <source>
        <dbReference type="ARBA" id="ARBA00022692"/>
    </source>
</evidence>
<feature type="transmembrane region" description="Helical" evidence="6">
    <location>
        <begin position="474"/>
        <end position="493"/>
    </location>
</feature>
<dbReference type="Pfam" id="PF00520">
    <property type="entry name" value="Ion_trans"/>
    <property type="match status" value="2"/>
</dbReference>
<reference evidence="8 9" key="1">
    <citation type="submission" date="2019-01" db="EMBL/GenBank/DDBJ databases">
        <title>Nuclear Genome Assembly of the Microalgal Biofuel strain Nannochloropsis salina CCMP1776.</title>
        <authorList>
            <person name="Hovde B."/>
        </authorList>
    </citation>
    <scope>NUCLEOTIDE SEQUENCE [LARGE SCALE GENOMIC DNA]</scope>
    <source>
        <strain evidence="8 9">CCMP1776</strain>
    </source>
</reference>
<keyword evidence="3 6" id="KW-1133">Transmembrane helix</keyword>
<feature type="compositionally biased region" description="Basic and acidic residues" evidence="5">
    <location>
        <begin position="46"/>
        <end position="58"/>
    </location>
</feature>
<feature type="transmembrane region" description="Helical" evidence="6">
    <location>
        <begin position="641"/>
        <end position="662"/>
    </location>
</feature>
<feature type="domain" description="Ion transport" evidence="7">
    <location>
        <begin position="127"/>
        <end position="339"/>
    </location>
</feature>
<feature type="transmembrane region" description="Helical" evidence="6">
    <location>
        <begin position="126"/>
        <end position="144"/>
    </location>
</feature>
<feature type="compositionally biased region" description="Basic and acidic residues" evidence="5">
    <location>
        <begin position="704"/>
        <end position="716"/>
    </location>
</feature>